<organism evidence="4 5">
    <name type="scientific">Ruminococcus flavefaciens</name>
    <dbReference type="NCBI Taxonomy" id="1265"/>
    <lineage>
        <taxon>Bacteria</taxon>
        <taxon>Bacillati</taxon>
        <taxon>Bacillota</taxon>
        <taxon>Clostridia</taxon>
        <taxon>Eubacteriales</taxon>
        <taxon>Oscillospiraceae</taxon>
        <taxon>Ruminococcus</taxon>
    </lineage>
</organism>
<evidence type="ECO:0000256" key="1">
    <source>
        <dbReference type="ARBA" id="ARBA00008814"/>
    </source>
</evidence>
<proteinExistence type="inferred from homology"/>
<keyword evidence="2" id="KW-0732">Signal</keyword>
<dbReference type="InterPro" id="IPR050902">
    <property type="entry name" value="ABC_Transporter_SBP"/>
</dbReference>
<dbReference type="AlphaFoldDB" id="A0A315XUR9"/>
<dbReference type="PROSITE" id="PS50983">
    <property type="entry name" value="FE_B12_PBP"/>
    <property type="match status" value="1"/>
</dbReference>
<evidence type="ECO:0000313" key="5">
    <source>
        <dbReference type="Proteomes" id="UP000245720"/>
    </source>
</evidence>
<dbReference type="SUPFAM" id="SSF53807">
    <property type="entry name" value="Helical backbone' metal receptor"/>
    <property type="match status" value="1"/>
</dbReference>
<evidence type="ECO:0000313" key="4">
    <source>
        <dbReference type="EMBL" id="PWJ10798.1"/>
    </source>
</evidence>
<reference evidence="4 5" key="1">
    <citation type="submission" date="2018-05" db="EMBL/GenBank/DDBJ databases">
        <title>The Hungate 1000. A catalogue of reference genomes from the rumen microbiome.</title>
        <authorList>
            <person name="Kelly W."/>
        </authorList>
    </citation>
    <scope>NUCLEOTIDE SEQUENCE [LARGE SCALE GENOMIC DNA]</scope>
    <source>
        <strain evidence="4 5">SAb67</strain>
    </source>
</reference>
<name>A0A315XUR9_RUMFL</name>
<dbReference type="Pfam" id="PF01497">
    <property type="entry name" value="Peripla_BP_2"/>
    <property type="match status" value="1"/>
</dbReference>
<dbReference type="EMBL" id="QGDI01000012">
    <property type="protein sequence ID" value="PWJ10798.1"/>
    <property type="molecule type" value="Genomic_DNA"/>
</dbReference>
<gene>
    <name evidence="4" type="ORF">IE37_02836</name>
</gene>
<dbReference type="RefSeq" id="WP_109727548.1">
    <property type="nucleotide sequence ID" value="NZ_QGDI01000012.1"/>
</dbReference>
<dbReference type="Proteomes" id="UP000245720">
    <property type="component" value="Unassembled WGS sequence"/>
</dbReference>
<dbReference type="PROSITE" id="PS51257">
    <property type="entry name" value="PROKAR_LIPOPROTEIN"/>
    <property type="match status" value="1"/>
</dbReference>
<comment type="caution">
    <text evidence="4">The sequence shown here is derived from an EMBL/GenBank/DDBJ whole genome shotgun (WGS) entry which is preliminary data.</text>
</comment>
<feature type="signal peptide" evidence="2">
    <location>
        <begin position="1"/>
        <end position="24"/>
    </location>
</feature>
<comment type="similarity">
    <text evidence="1">Belongs to the bacterial solute-binding protein 8 family.</text>
</comment>
<dbReference type="PANTHER" id="PTHR30535">
    <property type="entry name" value="VITAMIN B12-BINDING PROTEIN"/>
    <property type="match status" value="1"/>
</dbReference>
<dbReference type="PANTHER" id="PTHR30535:SF34">
    <property type="entry name" value="MOLYBDATE-BINDING PROTEIN MOLA"/>
    <property type="match status" value="1"/>
</dbReference>
<evidence type="ECO:0000259" key="3">
    <source>
        <dbReference type="PROSITE" id="PS50983"/>
    </source>
</evidence>
<feature type="chain" id="PRO_5038510501" evidence="2">
    <location>
        <begin position="25"/>
        <end position="371"/>
    </location>
</feature>
<protein>
    <submittedName>
        <fullName evidence="4">Iron complex transport system substrate-binding protein</fullName>
    </submittedName>
</protein>
<feature type="domain" description="Fe/B12 periplasmic-binding" evidence="3">
    <location>
        <begin position="87"/>
        <end position="363"/>
    </location>
</feature>
<dbReference type="Gene3D" id="3.40.50.1980">
    <property type="entry name" value="Nitrogenase molybdenum iron protein domain"/>
    <property type="match status" value="2"/>
</dbReference>
<dbReference type="InterPro" id="IPR002491">
    <property type="entry name" value="ABC_transptr_periplasmic_BD"/>
</dbReference>
<sequence length="371" mass="40906">MLKRILLSAAACILLAGCSAKGTAVSKTETPENSLKLEYAKQFTAEYVDNGCTLVTIGEDRYMVVPEGKTAPSGYSDAAVIQQPLECVYNAASSAMDLIDGAGALDRVSMTSTKYEDWCLSSVREAMDSGDISYIGKYSAPDYEALLEMDCGLAIESTMIYHSPEVREQIEALGIPVLVERSSYEKDPLGRMEWIKLYGILFGCEEQAEQLFNEKTQLLGDILTDEKSGKTAAFFYINSSGGVVVRKPADYVPEMMRMAGGEYIFSNSDLGTDDNALSTMTIQPETFYEKAWDADVLIYNSDIAGSVESISELMEKYPLLSDFTAVKNGDVWCTEKNMFQQTTGAADMIAELHLIFTGEADNKMNFMYRLE</sequence>
<evidence type="ECO:0000256" key="2">
    <source>
        <dbReference type="SAM" id="SignalP"/>
    </source>
</evidence>
<dbReference type="OrthoDB" id="9812528at2"/>
<accession>A0A315XUR9</accession>